<proteinExistence type="predicted"/>
<dbReference type="InterPro" id="IPR040198">
    <property type="entry name" value="Fido_containing"/>
</dbReference>
<dbReference type="InterPro" id="IPR036390">
    <property type="entry name" value="WH_DNA-bd_sf"/>
</dbReference>
<dbReference type="Gene3D" id="1.10.10.10">
    <property type="entry name" value="Winged helix-like DNA-binding domain superfamily/Winged helix DNA-binding domain"/>
    <property type="match status" value="1"/>
</dbReference>
<evidence type="ECO:0000256" key="1">
    <source>
        <dbReference type="PIRSR" id="PIRSR640198-2"/>
    </source>
</evidence>
<feature type="domain" description="Fido" evidence="3">
    <location>
        <begin position="217"/>
        <end position="350"/>
    </location>
</feature>
<evidence type="ECO:0000259" key="3">
    <source>
        <dbReference type="PROSITE" id="PS51459"/>
    </source>
</evidence>
<dbReference type="PANTHER" id="PTHR13504">
    <property type="entry name" value="FIDO DOMAIN-CONTAINING PROTEIN DDB_G0283145"/>
    <property type="match status" value="1"/>
</dbReference>
<dbReference type="SUPFAM" id="SSF140931">
    <property type="entry name" value="Fic-like"/>
    <property type="match status" value="1"/>
</dbReference>
<gene>
    <name evidence="4" type="ORF">UX60_C0013G0003</name>
</gene>
<feature type="site" description="Important for autoinhibition of adenylyltransferase activity" evidence="2">
    <location>
        <position position="167"/>
    </location>
</feature>
<dbReference type="EMBL" id="LCMV01000013">
    <property type="protein sequence ID" value="KKU43982.1"/>
    <property type="molecule type" value="Genomic_DNA"/>
</dbReference>
<dbReference type="AlphaFoldDB" id="A0A0G1QGI2"/>
<name>A0A0G1QGI2_9BACT</name>
<dbReference type="InterPro" id="IPR036597">
    <property type="entry name" value="Fido-like_dom_sf"/>
</dbReference>
<dbReference type="Pfam" id="PF01475">
    <property type="entry name" value="FUR"/>
    <property type="match status" value="1"/>
</dbReference>
<comment type="caution">
    <text evidence="4">The sequence shown here is derived from an EMBL/GenBank/DDBJ whole genome shotgun (WGS) entry which is preliminary data.</text>
</comment>
<dbReference type="PANTHER" id="PTHR13504:SF38">
    <property type="entry name" value="FIDO DOMAIN-CONTAINING PROTEIN"/>
    <property type="match status" value="1"/>
</dbReference>
<dbReference type="GO" id="GO:0005524">
    <property type="term" value="F:ATP binding"/>
    <property type="evidence" value="ECO:0007669"/>
    <property type="project" value="UniProtKB-KW"/>
</dbReference>
<dbReference type="InterPro" id="IPR003812">
    <property type="entry name" value="Fido"/>
</dbReference>
<dbReference type="PATRIC" id="fig|1618335.3.peg.205"/>
<keyword evidence="1" id="KW-0067">ATP-binding</keyword>
<dbReference type="Pfam" id="PF02661">
    <property type="entry name" value="Fic"/>
    <property type="match status" value="1"/>
</dbReference>
<sequence>MIRLTNGNDTIMIEITPKKQKIIDLFLRQDLLSSSEVHSHLSQEGEGISLVTIKRELSSLAKSGLLTASGQGRSRAYSVSVLGRILSNIGANTYSTLEPDKRYGLASFNSDLLPSFPSDVFTPVELATLEEATNEYHQRTANQPFAIQKKELERLIIELSWKSSKIEGNTYSLLDTEKLILEHKEAPGHDKKEARMILNHKDAFTFVHGNRKLFHTLTGANLEQLHSVLVKELSVGTGLRQKPVGVTGSKYQPLDNVHQIREAVETLSAAIARAKTPYAKALLALLGISYIQPFNDGNKRTARLMANALLLSHNCAPLSYRSVEEQDYREATLVFYEINSIMSFKKIFVEQYLFGAKNYAVK</sequence>
<feature type="binding site" evidence="1">
    <location>
        <begin position="296"/>
        <end position="303"/>
    </location>
    <ligand>
        <name>ATP</name>
        <dbReference type="ChEBI" id="CHEBI:30616"/>
    </ligand>
</feature>
<evidence type="ECO:0000313" key="5">
    <source>
        <dbReference type="Proteomes" id="UP000034487"/>
    </source>
</evidence>
<dbReference type="PROSITE" id="PS51459">
    <property type="entry name" value="FIDO"/>
    <property type="match status" value="1"/>
</dbReference>
<dbReference type="GO" id="GO:0003700">
    <property type="term" value="F:DNA-binding transcription factor activity"/>
    <property type="evidence" value="ECO:0007669"/>
    <property type="project" value="InterPro"/>
</dbReference>
<organism evidence="4 5">
    <name type="scientific">Berkelbacteria bacterium GW2011_GWA2_46_7</name>
    <dbReference type="NCBI Taxonomy" id="1618335"/>
    <lineage>
        <taxon>Bacteria</taxon>
        <taxon>Candidatus Berkelbacteria</taxon>
    </lineage>
</organism>
<dbReference type="SUPFAM" id="SSF46785">
    <property type="entry name" value="Winged helix' DNA-binding domain"/>
    <property type="match status" value="1"/>
</dbReference>
<dbReference type="InterPro" id="IPR036388">
    <property type="entry name" value="WH-like_DNA-bd_sf"/>
</dbReference>
<dbReference type="Gene3D" id="1.10.3290.10">
    <property type="entry name" value="Fido-like domain"/>
    <property type="match status" value="1"/>
</dbReference>
<accession>A0A0G1QGI2</accession>
<evidence type="ECO:0000256" key="2">
    <source>
        <dbReference type="PIRSR" id="PIRSR640198-3"/>
    </source>
</evidence>
<protein>
    <recommendedName>
        <fullName evidence="3">Fido domain-containing protein</fullName>
    </recommendedName>
</protein>
<keyword evidence="1" id="KW-0547">Nucleotide-binding</keyword>
<reference evidence="4 5" key="1">
    <citation type="journal article" date="2015" name="Nature">
        <title>rRNA introns, odd ribosomes, and small enigmatic genomes across a large radiation of phyla.</title>
        <authorList>
            <person name="Brown C.T."/>
            <person name="Hug L.A."/>
            <person name="Thomas B.C."/>
            <person name="Sharon I."/>
            <person name="Castelle C.J."/>
            <person name="Singh A."/>
            <person name="Wilkins M.J."/>
            <person name="Williams K.H."/>
            <person name="Banfield J.F."/>
        </authorList>
    </citation>
    <scope>NUCLEOTIDE SEQUENCE [LARGE SCALE GENOMIC DNA]</scope>
</reference>
<dbReference type="Proteomes" id="UP000034487">
    <property type="component" value="Unassembled WGS sequence"/>
</dbReference>
<evidence type="ECO:0000313" key="4">
    <source>
        <dbReference type="EMBL" id="KKU43982.1"/>
    </source>
</evidence>
<dbReference type="InterPro" id="IPR002481">
    <property type="entry name" value="FUR"/>
</dbReference>